<dbReference type="InterPro" id="IPR027417">
    <property type="entry name" value="P-loop_NTPase"/>
</dbReference>
<evidence type="ECO:0000313" key="5">
    <source>
        <dbReference type="EMBL" id="NLR66588.1"/>
    </source>
</evidence>
<dbReference type="InterPro" id="IPR004881">
    <property type="entry name" value="Ribosome_biogen_GTPase_RsgA"/>
</dbReference>
<comment type="subunit">
    <text evidence="2">Monomer. Associates with 30S ribosomal subunit, binds 16S rRNA.</text>
</comment>
<feature type="compositionally biased region" description="Basic residues" evidence="3">
    <location>
        <begin position="344"/>
        <end position="353"/>
    </location>
</feature>
<dbReference type="GO" id="GO:0046872">
    <property type="term" value="F:metal ion binding"/>
    <property type="evidence" value="ECO:0007669"/>
    <property type="project" value="UniProtKB-KW"/>
</dbReference>
<comment type="similarity">
    <text evidence="2">Belongs to the TRAFAC class YlqF/YawG GTPase family. RsgA subfamily.</text>
</comment>
<dbReference type="GO" id="GO:0005737">
    <property type="term" value="C:cytoplasm"/>
    <property type="evidence" value="ECO:0007669"/>
    <property type="project" value="UniProtKB-SubCell"/>
</dbReference>
<keyword evidence="2" id="KW-0862">Zinc</keyword>
<keyword evidence="2" id="KW-0963">Cytoplasm</keyword>
<evidence type="ECO:0000256" key="2">
    <source>
        <dbReference type="HAMAP-Rule" id="MF_01820"/>
    </source>
</evidence>
<gene>
    <name evidence="2 5" type="primary">rsgA</name>
    <name evidence="5" type="ORF">HGH92_19920</name>
</gene>
<feature type="region of interest" description="Disordered" evidence="3">
    <location>
        <begin position="327"/>
        <end position="353"/>
    </location>
</feature>
<feature type="binding site" evidence="2">
    <location>
        <begin position="147"/>
        <end position="150"/>
    </location>
    <ligand>
        <name>GTP</name>
        <dbReference type="ChEBI" id="CHEBI:37565"/>
    </ligand>
</feature>
<keyword evidence="2" id="KW-0547">Nucleotide-binding</keyword>
<dbReference type="Pfam" id="PF03193">
    <property type="entry name" value="RsgA_GTPase"/>
    <property type="match status" value="1"/>
</dbReference>
<comment type="subcellular location">
    <subcellularLocation>
        <location evidence="2">Cytoplasm</location>
    </subcellularLocation>
</comment>
<protein>
    <recommendedName>
        <fullName evidence="2">Small ribosomal subunit biogenesis GTPase RsgA</fullName>
        <ecNumber evidence="2">3.6.1.-</ecNumber>
    </recommendedName>
</protein>
<dbReference type="PANTHER" id="PTHR32120:SF10">
    <property type="entry name" value="SMALL RIBOSOMAL SUBUNIT BIOGENESIS GTPASE RSGA"/>
    <property type="match status" value="1"/>
</dbReference>
<dbReference type="EMBL" id="JABAIA010000002">
    <property type="protein sequence ID" value="NLR66588.1"/>
    <property type="molecule type" value="Genomic_DNA"/>
</dbReference>
<evidence type="ECO:0000259" key="4">
    <source>
        <dbReference type="PROSITE" id="PS50936"/>
    </source>
</evidence>
<dbReference type="Proteomes" id="UP000570474">
    <property type="component" value="Unassembled WGS sequence"/>
</dbReference>
<keyword evidence="2" id="KW-0378">Hydrolase</keyword>
<dbReference type="GO" id="GO:0003924">
    <property type="term" value="F:GTPase activity"/>
    <property type="evidence" value="ECO:0007669"/>
    <property type="project" value="UniProtKB-UniRule"/>
</dbReference>
<dbReference type="InterPro" id="IPR010914">
    <property type="entry name" value="RsgA_GTPase_dom"/>
</dbReference>
<dbReference type="GO" id="GO:0019843">
    <property type="term" value="F:rRNA binding"/>
    <property type="evidence" value="ECO:0007669"/>
    <property type="project" value="UniProtKB-KW"/>
</dbReference>
<comment type="function">
    <text evidence="2">One of several proteins that assist in the late maturation steps of the functional core of the 30S ribosomal subunit. Helps release RbfA from mature subunits. May play a role in the assembly of ribosomal proteins into the subunit. Circularly permuted GTPase that catalyzes slow GTP hydrolysis, GTPase activity is stimulated by the 30S ribosomal subunit.</text>
</comment>
<keyword evidence="6" id="KW-1185">Reference proteome</keyword>
<dbReference type="SUPFAM" id="SSF52540">
    <property type="entry name" value="P-loop containing nucleoside triphosphate hydrolases"/>
    <property type="match status" value="1"/>
</dbReference>
<dbReference type="CDD" id="cd01854">
    <property type="entry name" value="YjeQ_EngC"/>
    <property type="match status" value="1"/>
</dbReference>
<reference evidence="5 6" key="1">
    <citation type="submission" date="2020-04" db="EMBL/GenBank/DDBJ databases">
        <authorList>
            <person name="Yin C."/>
        </authorList>
    </citation>
    <scope>NUCLEOTIDE SEQUENCE [LARGE SCALE GENOMIC DNA]</scope>
    <source>
        <strain evidence="5 6">Ae27</strain>
    </source>
</reference>
<evidence type="ECO:0000313" key="6">
    <source>
        <dbReference type="Proteomes" id="UP000570474"/>
    </source>
</evidence>
<dbReference type="GO" id="GO:0042274">
    <property type="term" value="P:ribosomal small subunit biogenesis"/>
    <property type="evidence" value="ECO:0007669"/>
    <property type="project" value="UniProtKB-UniRule"/>
</dbReference>
<keyword evidence="1 2" id="KW-0690">Ribosome biogenesis</keyword>
<dbReference type="Gene3D" id="3.40.50.300">
    <property type="entry name" value="P-loop containing nucleotide triphosphate hydrolases"/>
    <property type="match status" value="1"/>
</dbReference>
<evidence type="ECO:0000256" key="3">
    <source>
        <dbReference type="SAM" id="MobiDB-lite"/>
    </source>
</evidence>
<dbReference type="NCBIfam" id="TIGR00157">
    <property type="entry name" value="ribosome small subunit-dependent GTPase A"/>
    <property type="match status" value="1"/>
</dbReference>
<dbReference type="AlphaFoldDB" id="A0A847S0D2"/>
<dbReference type="PANTHER" id="PTHR32120">
    <property type="entry name" value="SMALL RIBOSOMAL SUBUNIT BIOGENESIS GTPASE RSGA"/>
    <property type="match status" value="1"/>
</dbReference>
<feature type="binding site" evidence="2">
    <location>
        <position position="294"/>
    </location>
    <ligand>
        <name>Zn(2+)</name>
        <dbReference type="ChEBI" id="CHEBI:29105"/>
    </ligand>
</feature>
<keyword evidence="2" id="KW-0694">RNA-binding</keyword>
<proteinExistence type="inferred from homology"/>
<accession>A0A847S0D2</accession>
<feature type="binding site" evidence="2">
    <location>
        <position position="281"/>
    </location>
    <ligand>
        <name>Zn(2+)</name>
        <dbReference type="ChEBI" id="CHEBI:29105"/>
    </ligand>
</feature>
<feature type="domain" description="EngC GTPase" evidence="4">
    <location>
        <begin position="108"/>
        <end position="256"/>
    </location>
</feature>
<dbReference type="EC" id="3.6.1.-" evidence="2"/>
<comment type="caution">
    <text evidence="5">The sequence shown here is derived from an EMBL/GenBank/DDBJ whole genome shotgun (WGS) entry which is preliminary data.</text>
</comment>
<keyword evidence="2" id="KW-0342">GTP-binding</keyword>
<feature type="compositionally biased region" description="Basic and acidic residues" evidence="3">
    <location>
        <begin position="327"/>
        <end position="337"/>
    </location>
</feature>
<dbReference type="RefSeq" id="WP_168872505.1">
    <property type="nucleotide sequence ID" value="NZ_JABAIA010000002.1"/>
</dbReference>
<dbReference type="Gene3D" id="1.10.40.50">
    <property type="entry name" value="Probable gtpase engc, domain 3"/>
    <property type="match status" value="1"/>
</dbReference>
<dbReference type="HAMAP" id="MF_01820">
    <property type="entry name" value="GTPase_RsgA"/>
    <property type="match status" value="1"/>
</dbReference>
<comment type="cofactor">
    <cofactor evidence="2">
        <name>Zn(2+)</name>
        <dbReference type="ChEBI" id="CHEBI:29105"/>
    </cofactor>
    <text evidence="2">Binds 1 zinc ion per subunit.</text>
</comment>
<keyword evidence="2" id="KW-0479">Metal-binding</keyword>
<dbReference type="GO" id="GO:0005525">
    <property type="term" value="F:GTP binding"/>
    <property type="evidence" value="ECO:0007669"/>
    <property type="project" value="UniProtKB-UniRule"/>
</dbReference>
<feature type="binding site" evidence="2">
    <location>
        <begin position="200"/>
        <end position="208"/>
    </location>
    <ligand>
        <name>GTP</name>
        <dbReference type="ChEBI" id="CHEBI:37565"/>
    </ligand>
</feature>
<sequence>MPILQLYGWNEHFMRHFETNTSQDLEAARVLSIQGFKHLLITETGNLDAQLAGALINSCEPEAYPKAGDWVLVKRYDEEGIIIGTLPRINELSRKAPGTQSTRQVLAANIDAAFIVQGLDQNYNAMRLQRYLQQVVQCNISPIVILNKADLVPDAERYRQAVQELGYNCPVVLTSALDEAQQKEWSSQYLVPRHTYILLGSSGVGKSTLLNNLLGYRLQEEGATSSANNKGKHTTTARHLVLLPNGSMIIDSPGMREFGVTEESEGKGIHHPLIDELAQQCRFGDCTHQHEPGCAVIAAVHHGTLPEPVYRSYLKLLREQYHFKTSEADRRRNEKQFSKIARQVGKHRKDSKY</sequence>
<feature type="binding site" evidence="2">
    <location>
        <position position="288"/>
    </location>
    <ligand>
        <name>Zn(2+)</name>
        <dbReference type="ChEBI" id="CHEBI:29105"/>
    </ligand>
</feature>
<feature type="binding site" evidence="2">
    <location>
        <position position="286"/>
    </location>
    <ligand>
        <name>Zn(2+)</name>
        <dbReference type="ChEBI" id="CHEBI:29105"/>
    </ligand>
</feature>
<keyword evidence="2" id="KW-0699">rRNA-binding</keyword>
<dbReference type="PROSITE" id="PS50936">
    <property type="entry name" value="ENGC_GTPASE"/>
    <property type="match status" value="1"/>
</dbReference>
<organism evidence="5 6">
    <name type="scientific">Chitinophaga varians</name>
    <dbReference type="NCBI Taxonomy" id="2202339"/>
    <lineage>
        <taxon>Bacteria</taxon>
        <taxon>Pseudomonadati</taxon>
        <taxon>Bacteroidota</taxon>
        <taxon>Chitinophagia</taxon>
        <taxon>Chitinophagales</taxon>
        <taxon>Chitinophagaceae</taxon>
        <taxon>Chitinophaga</taxon>
    </lineage>
</organism>
<evidence type="ECO:0000256" key="1">
    <source>
        <dbReference type="ARBA" id="ARBA00022517"/>
    </source>
</evidence>
<name>A0A847S0D2_9BACT</name>